<sequence>MKVGMKFNSCCSINMDRYFHIWSKDYSIGNFSLKALGIGFVWCWMNNFNLLQNKSHSQTHAKTPHLHGHLRHRRVS</sequence>
<organism evidence="1">
    <name type="scientific">Candidatus Kentrum sp. TC</name>
    <dbReference type="NCBI Taxonomy" id="2126339"/>
    <lineage>
        <taxon>Bacteria</taxon>
        <taxon>Pseudomonadati</taxon>
        <taxon>Pseudomonadota</taxon>
        <taxon>Gammaproteobacteria</taxon>
        <taxon>Candidatus Kentrum</taxon>
    </lineage>
</organism>
<proteinExistence type="predicted"/>
<gene>
    <name evidence="1" type="ORF">BECKTC1821D_GA0114238_12264</name>
</gene>
<name>A0A450ZGP5_9GAMM</name>
<protein>
    <submittedName>
        <fullName evidence="1">Uncharacterized protein</fullName>
    </submittedName>
</protein>
<reference evidence="1" key="1">
    <citation type="submission" date="2019-02" db="EMBL/GenBank/DDBJ databases">
        <authorList>
            <person name="Gruber-Vodicka R. H."/>
            <person name="Seah K. B. B."/>
        </authorList>
    </citation>
    <scope>NUCLEOTIDE SEQUENCE</scope>
    <source>
        <strain evidence="1">BECK_BZ123</strain>
    </source>
</reference>
<dbReference type="EMBL" id="CAADFS010000226">
    <property type="protein sequence ID" value="VFK52939.1"/>
    <property type="molecule type" value="Genomic_DNA"/>
</dbReference>
<dbReference type="AlphaFoldDB" id="A0A450ZGP5"/>
<evidence type="ECO:0000313" key="1">
    <source>
        <dbReference type="EMBL" id="VFK52939.1"/>
    </source>
</evidence>
<accession>A0A450ZGP5</accession>